<name>A0AAD6ZXC0_9AGAR</name>
<dbReference type="Gene3D" id="3.50.50.60">
    <property type="entry name" value="FAD/NAD(P)-binding domain"/>
    <property type="match status" value="2"/>
</dbReference>
<dbReference type="EMBL" id="JARIHO010000023">
    <property type="protein sequence ID" value="KAJ7343471.1"/>
    <property type="molecule type" value="Genomic_DNA"/>
</dbReference>
<evidence type="ECO:0000313" key="6">
    <source>
        <dbReference type="Proteomes" id="UP001218218"/>
    </source>
</evidence>
<dbReference type="SUPFAM" id="SSF51905">
    <property type="entry name" value="FAD/NAD(P)-binding domain"/>
    <property type="match status" value="1"/>
</dbReference>
<reference evidence="5" key="1">
    <citation type="submission" date="2023-03" db="EMBL/GenBank/DDBJ databases">
        <title>Massive genome expansion in bonnet fungi (Mycena s.s.) driven by repeated elements and novel gene families across ecological guilds.</title>
        <authorList>
            <consortium name="Lawrence Berkeley National Laboratory"/>
            <person name="Harder C.B."/>
            <person name="Miyauchi S."/>
            <person name="Viragh M."/>
            <person name="Kuo A."/>
            <person name="Thoen E."/>
            <person name="Andreopoulos B."/>
            <person name="Lu D."/>
            <person name="Skrede I."/>
            <person name="Drula E."/>
            <person name="Henrissat B."/>
            <person name="Morin E."/>
            <person name="Kohler A."/>
            <person name="Barry K."/>
            <person name="LaButti K."/>
            <person name="Morin E."/>
            <person name="Salamov A."/>
            <person name="Lipzen A."/>
            <person name="Mereny Z."/>
            <person name="Hegedus B."/>
            <person name="Baldrian P."/>
            <person name="Stursova M."/>
            <person name="Weitz H."/>
            <person name="Taylor A."/>
            <person name="Grigoriev I.V."/>
            <person name="Nagy L.G."/>
            <person name="Martin F."/>
            <person name="Kauserud H."/>
        </authorList>
    </citation>
    <scope>NUCLEOTIDE SEQUENCE</scope>
    <source>
        <strain evidence="5">CBHHK002</strain>
    </source>
</reference>
<comment type="caution">
    <text evidence="5">The sequence shown here is derived from an EMBL/GenBank/DDBJ whole genome shotgun (WGS) entry which is preliminary data.</text>
</comment>
<dbReference type="AlphaFoldDB" id="A0AAD6ZXC0"/>
<evidence type="ECO:0000256" key="2">
    <source>
        <dbReference type="ARBA" id="ARBA00022827"/>
    </source>
</evidence>
<dbReference type="GO" id="GO:0016491">
    <property type="term" value="F:oxidoreductase activity"/>
    <property type="evidence" value="ECO:0007669"/>
    <property type="project" value="UniProtKB-KW"/>
</dbReference>
<feature type="domain" description="FAD-binding" evidence="4">
    <location>
        <begin position="31"/>
        <end position="102"/>
    </location>
</feature>
<organism evidence="5 6">
    <name type="scientific">Mycena albidolilacea</name>
    <dbReference type="NCBI Taxonomy" id="1033008"/>
    <lineage>
        <taxon>Eukaryota</taxon>
        <taxon>Fungi</taxon>
        <taxon>Dikarya</taxon>
        <taxon>Basidiomycota</taxon>
        <taxon>Agaricomycotina</taxon>
        <taxon>Agaricomycetes</taxon>
        <taxon>Agaricomycetidae</taxon>
        <taxon>Agaricales</taxon>
        <taxon>Marasmiineae</taxon>
        <taxon>Mycenaceae</taxon>
        <taxon>Mycena</taxon>
    </lineage>
</organism>
<dbReference type="Pfam" id="PF01494">
    <property type="entry name" value="FAD_binding_3"/>
    <property type="match status" value="1"/>
</dbReference>
<gene>
    <name evidence="5" type="ORF">DFH08DRAFT_962570</name>
</gene>
<protein>
    <recommendedName>
        <fullName evidence="4">FAD-binding domain-containing protein</fullName>
    </recommendedName>
</protein>
<evidence type="ECO:0000259" key="4">
    <source>
        <dbReference type="Pfam" id="PF01494"/>
    </source>
</evidence>
<dbReference type="GO" id="GO:0071949">
    <property type="term" value="F:FAD binding"/>
    <property type="evidence" value="ECO:0007669"/>
    <property type="project" value="InterPro"/>
</dbReference>
<evidence type="ECO:0000256" key="1">
    <source>
        <dbReference type="ARBA" id="ARBA00022630"/>
    </source>
</evidence>
<keyword evidence="2" id="KW-0274">FAD</keyword>
<keyword evidence="6" id="KW-1185">Reference proteome</keyword>
<proteinExistence type="predicted"/>
<evidence type="ECO:0000256" key="3">
    <source>
        <dbReference type="ARBA" id="ARBA00023002"/>
    </source>
</evidence>
<evidence type="ECO:0000313" key="5">
    <source>
        <dbReference type="EMBL" id="KAJ7343471.1"/>
    </source>
</evidence>
<sequence>MQQYELPSSTVPKPGICMERRTARPTYGNGARLGQDILEDILRSHLAKHGVSVDVGKALVAIEQDSDSLTATVCIQNDGKPIDEKETIVGEFLLGADGAQALTFQGETKDTGSMDGLSSKIWHVWGKPEQFTIMVRPLSPTGKKYGVGIMGQKFDPSGLDTPEKAIEFIHTETGRTKLQFGAFAWRPRNELRLFKTPLSNFAWKPALVLKGRSPASLLSSPNTERLPVIAHMLHATAALSTYAVAKEKPIEAPGTSGWLRWKNNALRLYDVNYRSSEIIVEERDTQPLDSDPEDVIARAYSGPGMRIWKLCGPGIEHQMLRGSLERTE</sequence>
<accession>A0AAD6ZXC0</accession>
<dbReference type="InterPro" id="IPR002938">
    <property type="entry name" value="FAD-bd"/>
</dbReference>
<keyword evidence="3" id="KW-0560">Oxidoreductase</keyword>
<keyword evidence="1" id="KW-0285">Flavoprotein</keyword>
<dbReference type="InterPro" id="IPR036188">
    <property type="entry name" value="FAD/NAD-bd_sf"/>
</dbReference>
<dbReference type="Proteomes" id="UP001218218">
    <property type="component" value="Unassembled WGS sequence"/>
</dbReference>